<dbReference type="EMBL" id="CP050315">
    <property type="protein sequence ID" value="QIR16627.1"/>
    <property type="molecule type" value="Genomic_DNA"/>
</dbReference>
<keyword evidence="3" id="KW-0614">Plasmid</keyword>
<keyword evidence="2" id="KW-1133">Transmembrane helix</keyword>
<evidence type="ECO:0000256" key="1">
    <source>
        <dbReference type="SAM" id="MobiDB-lite"/>
    </source>
</evidence>
<gene>
    <name evidence="3" type="ORF">HBH39_19315</name>
</gene>
<accession>A0A6G9QRH0</accession>
<keyword evidence="2" id="KW-0472">Membrane</keyword>
<sequence length="374" mass="43010">MQNPFTKLFKQRDLDRINACWCKAEYLAKQSVGLEAFYQAFEKSIPDVVDKHTGQPNIEKYYAEFTTLNDDPFLCPLTGTLNLITNTIATCIISTTVIEPIIENYLDKLIELEAESLSLDKFGDVVHDNWLAELREFTESKVGDEIFSDWLANQGKFAGWYRQNNTYPLEKLLLNKKMIFREVVNIYNKLKTKKGLKACLDEPDSEVVASKSFETHPPQQSLKGKAVNKESKKHTHKTEVSKVDNVHFVIVSVIIVGLLFLFAKNNDDNKKWSSIERADICRSYIGSIFGRSVNIIKVERVEGSMVYVSYKRPDDNSTWQYVCEVDSKIKWAGWMDTDWGRWRYEDEVSVKYDENTNSAVFVSPSTSNKIVVKL</sequence>
<proteinExistence type="predicted"/>
<keyword evidence="2" id="KW-0812">Transmembrane</keyword>
<evidence type="ECO:0000256" key="2">
    <source>
        <dbReference type="SAM" id="Phobius"/>
    </source>
</evidence>
<dbReference type="KEGG" id="saes:HBH39_19315"/>
<keyword evidence="4" id="KW-1185">Reference proteome</keyword>
<geneLocation type="plasmid" evidence="3 4">
    <name>pPN3F2_2</name>
</geneLocation>
<protein>
    <submittedName>
        <fullName evidence="3">Uncharacterized protein</fullName>
    </submittedName>
</protein>
<dbReference type="AlphaFoldDB" id="A0A6G9QRH0"/>
<evidence type="ECO:0000313" key="3">
    <source>
        <dbReference type="EMBL" id="QIR16627.1"/>
    </source>
</evidence>
<name>A0A6G9QRH0_9GAMM</name>
<organism evidence="3 4">
    <name type="scientific">Shewanella aestuarii</name>
    <dbReference type="NCBI Taxonomy" id="1028752"/>
    <lineage>
        <taxon>Bacteria</taxon>
        <taxon>Pseudomonadati</taxon>
        <taxon>Pseudomonadota</taxon>
        <taxon>Gammaproteobacteria</taxon>
        <taxon>Alteromonadales</taxon>
        <taxon>Shewanellaceae</taxon>
        <taxon>Shewanella</taxon>
    </lineage>
</organism>
<reference evidence="3 4" key="1">
    <citation type="submission" date="2020-03" db="EMBL/GenBank/DDBJ databases">
        <title>Complete genome sequence of Shewanella sp.</title>
        <authorList>
            <person name="Kim Y.-S."/>
            <person name="Kim S.-J."/>
            <person name="Jung H.-K."/>
            <person name="Kim K.-H."/>
        </authorList>
    </citation>
    <scope>NUCLEOTIDE SEQUENCE [LARGE SCALE GENOMIC DNA]</scope>
    <source>
        <strain evidence="3 4">PN3F2</strain>
        <plasmid evidence="3 4">pPN3F2_2</plasmid>
    </source>
</reference>
<evidence type="ECO:0000313" key="4">
    <source>
        <dbReference type="Proteomes" id="UP000502608"/>
    </source>
</evidence>
<dbReference type="RefSeq" id="WP_167680455.1">
    <property type="nucleotide sequence ID" value="NZ_CP050315.1"/>
</dbReference>
<feature type="region of interest" description="Disordered" evidence="1">
    <location>
        <begin position="212"/>
        <end position="236"/>
    </location>
</feature>
<feature type="transmembrane region" description="Helical" evidence="2">
    <location>
        <begin position="246"/>
        <end position="263"/>
    </location>
</feature>
<dbReference type="Proteomes" id="UP000502608">
    <property type="component" value="Plasmid pPN3F2_2"/>
</dbReference>